<dbReference type="Proteomes" id="UP000006622">
    <property type="component" value="Chromosome"/>
</dbReference>
<dbReference type="GO" id="GO:0016780">
    <property type="term" value="F:phosphotransferase activity, for other substituted phosphate groups"/>
    <property type="evidence" value="ECO:0007669"/>
    <property type="project" value="InterPro"/>
</dbReference>
<proteinExistence type="inferred from homology"/>
<dbReference type="STRING" id="679901.Mzhil_1692"/>
<evidence type="ECO:0000256" key="2">
    <source>
        <dbReference type="RuleBase" id="RU003750"/>
    </source>
</evidence>
<dbReference type="Pfam" id="PF01066">
    <property type="entry name" value="CDP-OH_P_transf"/>
    <property type="match status" value="1"/>
</dbReference>
<evidence type="ECO:0000313" key="4">
    <source>
        <dbReference type="EMBL" id="AEH61527.1"/>
    </source>
</evidence>
<sequence length="202" mass="21967">MTFNNLRPLFSRFIEPFAKTIANWGISPNLVSIVSLLFAAFAGICFYYSLMEPALMLLGGFFVGVNSFLDALDGSMARYMNLEGPKGDFLDHVIDRYSDVFIILGIVAGGFSSWSLGAVAIIGVLITSYLGTQAQALGLGRFYGGIMGRADRLVLIMAAAFVYYLYPYEIAGMAAPGWSIALIAVGSHITALQRIVHVWKNL</sequence>
<accession>F7XQ00</accession>
<dbReference type="HOGENOM" id="CLU_080384_1_2_2"/>
<evidence type="ECO:0000256" key="1">
    <source>
        <dbReference type="ARBA" id="ARBA00022679"/>
    </source>
</evidence>
<feature type="transmembrane region" description="Helical" evidence="3">
    <location>
        <begin position="57"/>
        <end position="80"/>
    </location>
</feature>
<dbReference type="InterPro" id="IPR054868">
    <property type="entry name" value="archin_ph_syn"/>
</dbReference>
<keyword evidence="3" id="KW-0472">Membrane</keyword>
<dbReference type="Gene3D" id="1.20.120.1760">
    <property type="match status" value="1"/>
</dbReference>
<dbReference type="InterPro" id="IPR000462">
    <property type="entry name" value="CDP-OH_P_trans"/>
</dbReference>
<feature type="transmembrane region" description="Helical" evidence="3">
    <location>
        <begin position="30"/>
        <end position="50"/>
    </location>
</feature>
<dbReference type="KEGG" id="mzh:Mzhil_1692"/>
<keyword evidence="5" id="KW-1185">Reference proteome</keyword>
<dbReference type="GO" id="GO:0008654">
    <property type="term" value="P:phospholipid biosynthetic process"/>
    <property type="evidence" value="ECO:0007669"/>
    <property type="project" value="InterPro"/>
</dbReference>
<feature type="transmembrane region" description="Helical" evidence="3">
    <location>
        <begin position="100"/>
        <end position="130"/>
    </location>
</feature>
<feature type="transmembrane region" description="Helical" evidence="3">
    <location>
        <begin position="178"/>
        <end position="196"/>
    </location>
</feature>
<gene>
    <name evidence="4" type="ordered locus">Mzhil_1692</name>
</gene>
<evidence type="ECO:0000313" key="5">
    <source>
        <dbReference type="Proteomes" id="UP000006622"/>
    </source>
</evidence>
<organism evidence="4 5">
    <name type="scientific">Methanosalsum zhilinae (strain DSM 4017 / NBRC 107636 / OCM 62 / WeN5)</name>
    <name type="common">Methanohalophilus zhilinae</name>
    <dbReference type="NCBI Taxonomy" id="679901"/>
    <lineage>
        <taxon>Archaea</taxon>
        <taxon>Methanobacteriati</taxon>
        <taxon>Methanobacteriota</taxon>
        <taxon>Stenosarchaea group</taxon>
        <taxon>Methanomicrobia</taxon>
        <taxon>Methanosarcinales</taxon>
        <taxon>Methanosarcinaceae</taxon>
        <taxon>Methanosalsum</taxon>
    </lineage>
</organism>
<dbReference type="PROSITE" id="PS00379">
    <property type="entry name" value="CDP_ALCOHOL_P_TRANSF"/>
    <property type="match status" value="1"/>
</dbReference>
<dbReference type="NCBIfam" id="NF040950">
    <property type="entry name" value="archin_ph_syn"/>
    <property type="match status" value="1"/>
</dbReference>
<keyword evidence="3" id="KW-1133">Transmembrane helix</keyword>
<dbReference type="InterPro" id="IPR048254">
    <property type="entry name" value="CDP_ALCOHOL_P_TRANSF_CS"/>
</dbReference>
<dbReference type="GO" id="GO:0016020">
    <property type="term" value="C:membrane"/>
    <property type="evidence" value="ECO:0007669"/>
    <property type="project" value="InterPro"/>
</dbReference>
<dbReference type="GeneID" id="10823332"/>
<dbReference type="EMBL" id="CP002101">
    <property type="protein sequence ID" value="AEH61527.1"/>
    <property type="molecule type" value="Genomic_DNA"/>
</dbReference>
<protein>
    <submittedName>
        <fullName evidence="4">CDP-alcohol phosphatidyltransferase</fullName>
    </submittedName>
</protein>
<keyword evidence="3" id="KW-0812">Transmembrane</keyword>
<dbReference type="RefSeq" id="WP_013898963.1">
    <property type="nucleotide sequence ID" value="NC_015676.1"/>
</dbReference>
<reference evidence="4 5" key="1">
    <citation type="submission" date="2010-07" db="EMBL/GenBank/DDBJ databases">
        <title>The complete genome of Methanosalsum zhilinae DSM 4017.</title>
        <authorList>
            <consortium name="US DOE Joint Genome Institute (JGI-PGF)"/>
            <person name="Lucas S."/>
            <person name="Copeland A."/>
            <person name="Lapidus A."/>
            <person name="Glavina del Rio T."/>
            <person name="Dalin E."/>
            <person name="Tice H."/>
            <person name="Bruce D."/>
            <person name="Goodwin L."/>
            <person name="Pitluck S."/>
            <person name="Kyrpides N."/>
            <person name="Mavromatis K."/>
            <person name="Ovchinnikova G."/>
            <person name="Daligault H."/>
            <person name="Detter J.C."/>
            <person name="Han C."/>
            <person name="Tapia R."/>
            <person name="Larimer F."/>
            <person name="Land M."/>
            <person name="Hauser L."/>
            <person name="Markowitz V."/>
            <person name="Cheng J.-F."/>
            <person name="Hugenholtz P."/>
            <person name="Woyke T."/>
            <person name="Wu D."/>
            <person name="Spring S."/>
            <person name="Schueler E."/>
            <person name="Brambilla E."/>
            <person name="Klenk H.-P."/>
            <person name="Eisen J.A."/>
        </authorList>
    </citation>
    <scope>NUCLEOTIDE SEQUENCE [LARGE SCALE GENOMIC DNA]</scope>
    <source>
        <strain evidence="5">DSM 4017 / NBRC 107636 / OCM 62 / WeN5</strain>
    </source>
</reference>
<dbReference type="AlphaFoldDB" id="F7XQ00"/>
<evidence type="ECO:0000256" key="3">
    <source>
        <dbReference type="SAM" id="Phobius"/>
    </source>
</evidence>
<comment type="similarity">
    <text evidence="2">Belongs to the CDP-alcohol phosphatidyltransferase class-I family.</text>
</comment>
<dbReference type="InterPro" id="IPR043130">
    <property type="entry name" value="CDP-OH_PTrfase_TM_dom"/>
</dbReference>
<name>F7XQ00_METZD</name>
<keyword evidence="1 2" id="KW-0808">Transferase</keyword>
<dbReference type="OrthoDB" id="9904at2157"/>